<dbReference type="EMBL" id="JACHWS010000002">
    <property type="protein sequence ID" value="MBB3037590.1"/>
    <property type="molecule type" value="Genomic_DNA"/>
</dbReference>
<protein>
    <submittedName>
        <fullName evidence="2">Microsomal dipeptidase-like Zn-dependent dipeptidase</fullName>
    </submittedName>
</protein>
<organism evidence="2 3">
    <name type="scientific">Hoyosella altamirensis</name>
    <dbReference type="NCBI Taxonomy" id="616997"/>
    <lineage>
        <taxon>Bacteria</taxon>
        <taxon>Bacillati</taxon>
        <taxon>Actinomycetota</taxon>
        <taxon>Actinomycetes</taxon>
        <taxon>Mycobacteriales</taxon>
        <taxon>Hoyosellaceae</taxon>
        <taxon>Hoyosella</taxon>
    </lineage>
</organism>
<dbReference type="InterPro" id="IPR032466">
    <property type="entry name" value="Metal_Hydrolase"/>
</dbReference>
<sequence length="515" mass="56080">MLRRAATALVSICALLVGVSASGAAQPPPGVNVEGFAFPDNRVDAPVTGLLQAHDHLWSYKGFGEGPFCGKTFDQEGVAAALADCDTHPLALTAWFEALMEGDEPAPPRGWPTFDDWPGHEWPTHSQSYYKGVERLWRSGVRVFVDHMVSNRALCEVYPLRQSTCDEMASVRAQVAESRAFEAFLDVEYGEGQGWYRIVGSPAEAREVIAQGKMAVVLGVEISEPFGCSMLNSAPQCTEEAIDQGLAELYDLGVRSMFLCHKFDNALCGVRFDEGLTGVAVNAGNALTTGEFWNAETCQGSYQDNTALGFDGLTEAPHCNRRGLTGLGVHTIYAMMERGMIVELDHMSVKAADHALSILEAESYAGVISSHNWMDAALSPRLLQLGGLVTGISRESNQFLDYWRAARAAAPDPDTFAFGYGLDANGLNSGLPRAGQGAEINYPFRSFDGNALIDRQIWGERTWDFNEDGLVHEGLVPDWLEALRLDAGSDGPQFVADMSRGAEAYLRMWEASTER</sequence>
<dbReference type="SUPFAM" id="SSF51556">
    <property type="entry name" value="Metallo-dependent hydrolases"/>
    <property type="match status" value="1"/>
</dbReference>
<evidence type="ECO:0000256" key="1">
    <source>
        <dbReference type="SAM" id="SignalP"/>
    </source>
</evidence>
<accession>A0A839RM56</accession>
<gene>
    <name evidence="2" type="ORF">FHU29_002039</name>
</gene>
<dbReference type="AlphaFoldDB" id="A0A839RM56"/>
<proteinExistence type="predicted"/>
<reference evidence="2 3" key="1">
    <citation type="submission" date="2020-08" db="EMBL/GenBank/DDBJ databases">
        <title>Sequencing the genomes of 1000 actinobacteria strains.</title>
        <authorList>
            <person name="Klenk H.-P."/>
        </authorList>
    </citation>
    <scope>NUCLEOTIDE SEQUENCE [LARGE SCALE GENOMIC DNA]</scope>
    <source>
        <strain evidence="2 3">DSM 45258</strain>
    </source>
</reference>
<comment type="caution">
    <text evidence="2">The sequence shown here is derived from an EMBL/GenBank/DDBJ whole genome shotgun (WGS) entry which is preliminary data.</text>
</comment>
<feature type="chain" id="PRO_5032270086" evidence="1">
    <location>
        <begin position="25"/>
        <end position="515"/>
    </location>
</feature>
<evidence type="ECO:0000313" key="3">
    <source>
        <dbReference type="Proteomes" id="UP000567922"/>
    </source>
</evidence>
<keyword evidence="1" id="KW-0732">Signal</keyword>
<dbReference type="RefSeq" id="WP_232323000.1">
    <property type="nucleotide sequence ID" value="NZ_BDDI01000011.1"/>
</dbReference>
<feature type="signal peptide" evidence="1">
    <location>
        <begin position="1"/>
        <end position="24"/>
    </location>
</feature>
<name>A0A839RM56_9ACTN</name>
<evidence type="ECO:0000313" key="2">
    <source>
        <dbReference type="EMBL" id="MBB3037590.1"/>
    </source>
</evidence>
<dbReference type="Gene3D" id="3.20.20.140">
    <property type="entry name" value="Metal-dependent hydrolases"/>
    <property type="match status" value="1"/>
</dbReference>
<dbReference type="Proteomes" id="UP000567922">
    <property type="component" value="Unassembled WGS sequence"/>
</dbReference>
<keyword evidence="3" id="KW-1185">Reference proteome</keyword>